<evidence type="ECO:0000313" key="3">
    <source>
        <dbReference type="EMBL" id="KAF2107259.1"/>
    </source>
</evidence>
<dbReference type="EMBL" id="ML977355">
    <property type="protein sequence ID" value="KAF2107259.1"/>
    <property type="molecule type" value="Genomic_DNA"/>
</dbReference>
<evidence type="ECO:0000256" key="2">
    <source>
        <dbReference type="SAM" id="SignalP"/>
    </source>
</evidence>
<evidence type="ECO:0000313" key="4">
    <source>
        <dbReference type="Proteomes" id="UP000799770"/>
    </source>
</evidence>
<organism evidence="3 4">
    <name type="scientific">Lophiotrema nucula</name>
    <dbReference type="NCBI Taxonomy" id="690887"/>
    <lineage>
        <taxon>Eukaryota</taxon>
        <taxon>Fungi</taxon>
        <taxon>Dikarya</taxon>
        <taxon>Ascomycota</taxon>
        <taxon>Pezizomycotina</taxon>
        <taxon>Dothideomycetes</taxon>
        <taxon>Pleosporomycetidae</taxon>
        <taxon>Pleosporales</taxon>
        <taxon>Lophiotremataceae</taxon>
        <taxon>Lophiotrema</taxon>
    </lineage>
</organism>
<dbReference type="OrthoDB" id="428177at2759"/>
<protein>
    <recommendedName>
        <fullName evidence="5">Glycoside hydrolase superfamily</fullName>
    </recommendedName>
</protein>
<keyword evidence="4" id="KW-1185">Reference proteome</keyword>
<dbReference type="AlphaFoldDB" id="A0A6A5YJ32"/>
<evidence type="ECO:0008006" key="5">
    <source>
        <dbReference type="Google" id="ProtNLM"/>
    </source>
</evidence>
<feature type="compositionally biased region" description="Basic and acidic residues" evidence="1">
    <location>
        <begin position="582"/>
        <end position="595"/>
    </location>
</feature>
<name>A0A6A5YJ32_9PLEO</name>
<keyword evidence="2" id="KW-0732">Signal</keyword>
<proteinExistence type="predicted"/>
<gene>
    <name evidence="3" type="ORF">BDV96DRAFT_532560</name>
</gene>
<reference evidence="3" key="1">
    <citation type="journal article" date="2020" name="Stud. Mycol.">
        <title>101 Dothideomycetes genomes: a test case for predicting lifestyles and emergence of pathogens.</title>
        <authorList>
            <person name="Haridas S."/>
            <person name="Albert R."/>
            <person name="Binder M."/>
            <person name="Bloem J."/>
            <person name="Labutti K."/>
            <person name="Salamov A."/>
            <person name="Andreopoulos B."/>
            <person name="Baker S."/>
            <person name="Barry K."/>
            <person name="Bills G."/>
            <person name="Bluhm B."/>
            <person name="Cannon C."/>
            <person name="Castanera R."/>
            <person name="Culley D."/>
            <person name="Daum C."/>
            <person name="Ezra D."/>
            <person name="Gonzalez J."/>
            <person name="Henrissat B."/>
            <person name="Kuo A."/>
            <person name="Liang C."/>
            <person name="Lipzen A."/>
            <person name="Lutzoni F."/>
            <person name="Magnuson J."/>
            <person name="Mondo S."/>
            <person name="Nolan M."/>
            <person name="Ohm R."/>
            <person name="Pangilinan J."/>
            <person name="Park H.-J."/>
            <person name="Ramirez L."/>
            <person name="Alfaro M."/>
            <person name="Sun H."/>
            <person name="Tritt A."/>
            <person name="Yoshinaga Y."/>
            <person name="Zwiers L.-H."/>
            <person name="Turgeon B."/>
            <person name="Goodwin S."/>
            <person name="Spatafora J."/>
            <person name="Crous P."/>
            <person name="Grigoriev I."/>
        </authorList>
    </citation>
    <scope>NUCLEOTIDE SEQUENCE</scope>
    <source>
        <strain evidence="3">CBS 627.86</strain>
    </source>
</reference>
<evidence type="ECO:0000256" key="1">
    <source>
        <dbReference type="SAM" id="MobiDB-lite"/>
    </source>
</evidence>
<feature type="chain" id="PRO_5025613110" description="Glycoside hydrolase superfamily" evidence="2">
    <location>
        <begin position="23"/>
        <end position="612"/>
    </location>
</feature>
<sequence>MHFLNLLASLLSTAALTKYVAANLRITADHHSFGGVNYPGLQFLEPKERNNIIRSIVKTNARVVRLFIRAEEKHADPESEIGVFDRTILDQFDDTLAAIHRISKGKVKVIIAPHDAHSLRGSNNVPCDAYCNKVDGAFLDFYSNLDIRKLYKTRLDVFFRHYPSKNFGERSWSTLSEVILGVDVQNEPWSGIFPIVAGEPWLCDIANHLKEEIGLGEHNIAVISGGISGANTPDGTQNWPDSAMDCKAIDVIGIHGYYSNGKDETAGTPWAKMFIPGNTITARALGNKLLLVEEMAYVNTDAGLSYKKSAIWDQGNALNLRGIPWMYSHLTNKDEGTTAKVSITRSANFAIGALTDILRRAYTARSNFNWSKYLPAPPALSNLTLIPMNPFIPEQSDCTFGCPGFLCNGADGCATDLICKNSICQTPNEQQPGKVGDVCNSKAVCLAHLKCEDEVCQECMPRPSIASNDKRKITWAGDPNLQCVLDSTQPFLMRPLCQLPRDKSNPCQNAQHCNADEYCDWGLCKACTEGCLGMKCRSNNKCKTGFCNSFGRCDYPGKAQKPVGPGVRARARGPGWNAGPKNMERGPNKVRDETMRINIPVDGPKATGNPTS</sequence>
<dbReference type="Proteomes" id="UP000799770">
    <property type="component" value="Unassembled WGS sequence"/>
</dbReference>
<accession>A0A6A5YJ32</accession>
<feature type="region of interest" description="Disordered" evidence="1">
    <location>
        <begin position="561"/>
        <end position="612"/>
    </location>
</feature>
<feature type="signal peptide" evidence="2">
    <location>
        <begin position="1"/>
        <end position="22"/>
    </location>
</feature>
<dbReference type="Gene3D" id="3.20.20.80">
    <property type="entry name" value="Glycosidases"/>
    <property type="match status" value="1"/>
</dbReference>
<dbReference type="InterPro" id="IPR017853">
    <property type="entry name" value="GH"/>
</dbReference>
<feature type="compositionally biased region" description="Low complexity" evidence="1">
    <location>
        <begin position="562"/>
        <end position="575"/>
    </location>
</feature>
<dbReference type="SUPFAM" id="SSF51445">
    <property type="entry name" value="(Trans)glycosidases"/>
    <property type="match status" value="1"/>
</dbReference>